<sequence>MGRSNYKQRCIFAYNFITILIFLVILSSAMIDVVEGSRPLGTDPDHLINHLSSPLAKRFAFRQAYSGPSHRGAGH</sequence>
<comment type="caution">
    <text evidence="2">The sequence shown here is derived from an EMBL/GenBank/DDBJ whole genome shotgun (WGS) entry which is preliminary data.</text>
</comment>
<reference evidence="2 3" key="1">
    <citation type="submission" date="2024-01" db="EMBL/GenBank/DDBJ databases">
        <title>Genome assemblies of Stephania.</title>
        <authorList>
            <person name="Yang L."/>
        </authorList>
    </citation>
    <scope>NUCLEOTIDE SEQUENCE [LARGE SCALE GENOMIC DNA]</scope>
    <source>
        <strain evidence="2">JXDWG</strain>
        <tissue evidence="2">Leaf</tissue>
    </source>
</reference>
<name>A0AAP0Q4N9_9MAGN</name>
<keyword evidence="3" id="KW-1185">Reference proteome</keyword>
<dbReference type="AlphaFoldDB" id="A0AAP0Q4N9"/>
<evidence type="ECO:0000256" key="1">
    <source>
        <dbReference type="SAM" id="Phobius"/>
    </source>
</evidence>
<dbReference type="Proteomes" id="UP001419268">
    <property type="component" value="Unassembled WGS sequence"/>
</dbReference>
<protein>
    <submittedName>
        <fullName evidence="2">Uncharacterized protein</fullName>
    </submittedName>
</protein>
<keyword evidence="1" id="KW-0472">Membrane</keyword>
<accession>A0AAP0Q4N9</accession>
<keyword evidence="1" id="KW-1133">Transmembrane helix</keyword>
<gene>
    <name evidence="2" type="ORF">Scep_001040</name>
</gene>
<evidence type="ECO:0000313" key="3">
    <source>
        <dbReference type="Proteomes" id="UP001419268"/>
    </source>
</evidence>
<keyword evidence="1" id="KW-0812">Transmembrane</keyword>
<organism evidence="2 3">
    <name type="scientific">Stephania cephalantha</name>
    <dbReference type="NCBI Taxonomy" id="152367"/>
    <lineage>
        <taxon>Eukaryota</taxon>
        <taxon>Viridiplantae</taxon>
        <taxon>Streptophyta</taxon>
        <taxon>Embryophyta</taxon>
        <taxon>Tracheophyta</taxon>
        <taxon>Spermatophyta</taxon>
        <taxon>Magnoliopsida</taxon>
        <taxon>Ranunculales</taxon>
        <taxon>Menispermaceae</taxon>
        <taxon>Menispermoideae</taxon>
        <taxon>Cissampelideae</taxon>
        <taxon>Stephania</taxon>
    </lineage>
</organism>
<proteinExistence type="predicted"/>
<feature type="transmembrane region" description="Helical" evidence="1">
    <location>
        <begin position="12"/>
        <end position="31"/>
    </location>
</feature>
<evidence type="ECO:0000313" key="2">
    <source>
        <dbReference type="EMBL" id="KAK9165849.1"/>
    </source>
</evidence>
<dbReference type="EMBL" id="JBBNAG010000001">
    <property type="protein sequence ID" value="KAK9165849.1"/>
    <property type="molecule type" value="Genomic_DNA"/>
</dbReference>